<dbReference type="OrthoDB" id="1493774at2"/>
<evidence type="ECO:0000256" key="1">
    <source>
        <dbReference type="SAM" id="Phobius"/>
    </source>
</evidence>
<accession>A0A3A1N8V1</accession>
<protein>
    <submittedName>
        <fullName evidence="2">Cytochrome C oxidase Cbb3</fullName>
    </submittedName>
</protein>
<gene>
    <name evidence="2" type="ORF">D2V08_08300</name>
</gene>
<name>A0A3A1N8V1_9FLAO</name>
<evidence type="ECO:0000313" key="2">
    <source>
        <dbReference type="EMBL" id="RIV35343.1"/>
    </source>
</evidence>
<proteinExistence type="predicted"/>
<dbReference type="Proteomes" id="UP000266067">
    <property type="component" value="Unassembled WGS sequence"/>
</dbReference>
<dbReference type="EMBL" id="QXFH01000070">
    <property type="protein sequence ID" value="RIV35343.1"/>
    <property type="molecule type" value="Genomic_DNA"/>
</dbReference>
<evidence type="ECO:0000313" key="3">
    <source>
        <dbReference type="Proteomes" id="UP000266067"/>
    </source>
</evidence>
<organism evidence="2 3">
    <name type="scientific">Flagellimonas lutimaris</name>
    <dbReference type="NCBI Taxonomy" id="475082"/>
    <lineage>
        <taxon>Bacteria</taxon>
        <taxon>Pseudomonadati</taxon>
        <taxon>Bacteroidota</taxon>
        <taxon>Flavobacteriia</taxon>
        <taxon>Flavobacteriales</taxon>
        <taxon>Flavobacteriaceae</taxon>
        <taxon>Flagellimonas</taxon>
    </lineage>
</organism>
<dbReference type="InterPro" id="IPR008620">
    <property type="entry name" value="FixH"/>
</dbReference>
<comment type="caution">
    <text evidence="2">The sequence shown here is derived from an EMBL/GenBank/DDBJ whole genome shotgun (WGS) entry which is preliminary data.</text>
</comment>
<keyword evidence="1" id="KW-0812">Transmembrane</keyword>
<keyword evidence="3" id="KW-1185">Reference proteome</keyword>
<reference evidence="2 3" key="1">
    <citation type="submission" date="2018-08" db="EMBL/GenBank/DDBJ databases">
        <title>Proposal of Muricauda 72 sp.nov. and Muricauda NH166 sp.nov., isolated from seawater.</title>
        <authorList>
            <person name="Cheng H."/>
            <person name="Wu Y.-H."/>
            <person name="Guo L.-L."/>
            <person name="Xu X.-W."/>
        </authorList>
    </citation>
    <scope>NUCLEOTIDE SEQUENCE [LARGE SCALE GENOMIC DNA]</scope>
    <source>
        <strain evidence="2 3">KCTC 22173</strain>
    </source>
</reference>
<feature type="transmembrane region" description="Helical" evidence="1">
    <location>
        <begin position="6"/>
        <end position="25"/>
    </location>
</feature>
<keyword evidence="1" id="KW-0472">Membrane</keyword>
<keyword evidence="1" id="KW-1133">Transmembrane helix</keyword>
<sequence>MKINWGTGIVLAFIGFITFILYFVFRMSTDDSANHDLVTEEYYKKELSYQQEIDASNTASEMNANLKVEKTEKGLVIYFPERFDPKKISGTVSLYRPSNKHLDTNFSISLSKTHLLIPDNRLVDGRWDISINWEYEGNSFLHKQKLVY</sequence>
<dbReference type="RefSeq" id="WP_119607567.1">
    <property type="nucleotide sequence ID" value="NZ_QXFH01000070.1"/>
</dbReference>
<dbReference type="Pfam" id="PF05751">
    <property type="entry name" value="FixH"/>
    <property type="match status" value="1"/>
</dbReference>
<dbReference type="AlphaFoldDB" id="A0A3A1N8V1"/>